<protein>
    <submittedName>
        <fullName evidence="1">Uncharacterized protein</fullName>
    </submittedName>
</protein>
<accession>A0ACB9QT16</accession>
<dbReference type="Proteomes" id="UP001057402">
    <property type="component" value="Chromosome 5"/>
</dbReference>
<gene>
    <name evidence="1" type="ORF">MLD38_018132</name>
</gene>
<sequence length="611" mass="67292">MDTVEFDRRITCGKDDDLAGKKGGNLRNEMPGKMVRRANLENALYLNVIEYPRGKRSMKSVIVPYSHVSGARIPKVLVTLDEKYIRHCLNVIHLGAVEATSYEIPFGPDTSLMGLLKDGLYTECNFKSFDAGDDYTGLDFTHVDESIVGSIMKSDSIANLMRSPLFQCFNDLDRNDDEIEAGRNSKGNELTFPARSSICSSENLEGDATIPLPFNIGTGAKHTRFASTSSTLSLTSELSSSSSSSCCYSSSIIGTISQGMLRCIWNGRVPHFAFSLDDQRELYIAEPMKFENSNVRPSNCIYLFYSKIHSQKELPAHHQGLQLVGKMKVSRTSCLDQSYSRTLGTEFVLYGASTSHDGVGSMQVQSTALRKSRGLSKKVVDAFRSSHVSKKRSLSGLTGGSFMSDIHSAELCLDVLDPLTNRDELLGDYIPPNLELAAIVTKDHVKEHQQVETGGWGLKFLKYNGLQPEIGVLTTPPPSDTCHLDSDSCSSGMRVIIPAGIHGGPRTPAGGPSSLFERWRSGGHCDCGGWDLGCPLRILKTRSDKEENAPLSREFDLYLEGSEHNLPLIRMTNIRNDLYLVHFRSNLSALQSFSIAVAHIHRQIPAFPESS</sequence>
<organism evidence="1 2">
    <name type="scientific">Melastoma candidum</name>
    <dbReference type="NCBI Taxonomy" id="119954"/>
    <lineage>
        <taxon>Eukaryota</taxon>
        <taxon>Viridiplantae</taxon>
        <taxon>Streptophyta</taxon>
        <taxon>Embryophyta</taxon>
        <taxon>Tracheophyta</taxon>
        <taxon>Spermatophyta</taxon>
        <taxon>Magnoliopsida</taxon>
        <taxon>eudicotyledons</taxon>
        <taxon>Gunneridae</taxon>
        <taxon>Pentapetalae</taxon>
        <taxon>rosids</taxon>
        <taxon>malvids</taxon>
        <taxon>Myrtales</taxon>
        <taxon>Melastomataceae</taxon>
        <taxon>Melastomatoideae</taxon>
        <taxon>Melastomateae</taxon>
        <taxon>Melastoma</taxon>
    </lineage>
</organism>
<comment type="caution">
    <text evidence="1">The sequence shown here is derived from an EMBL/GenBank/DDBJ whole genome shotgun (WGS) entry which is preliminary data.</text>
</comment>
<dbReference type="EMBL" id="CM042884">
    <property type="protein sequence ID" value="KAI4369719.1"/>
    <property type="molecule type" value="Genomic_DNA"/>
</dbReference>
<proteinExistence type="predicted"/>
<evidence type="ECO:0000313" key="1">
    <source>
        <dbReference type="EMBL" id="KAI4369719.1"/>
    </source>
</evidence>
<name>A0ACB9QT16_9MYRT</name>
<reference evidence="2" key="1">
    <citation type="journal article" date="2023" name="Front. Plant Sci.">
        <title>Chromosomal-level genome assembly of Melastoma candidum provides insights into trichome evolution.</title>
        <authorList>
            <person name="Zhong Y."/>
            <person name="Wu W."/>
            <person name="Sun C."/>
            <person name="Zou P."/>
            <person name="Liu Y."/>
            <person name="Dai S."/>
            <person name="Zhou R."/>
        </authorList>
    </citation>
    <scope>NUCLEOTIDE SEQUENCE [LARGE SCALE GENOMIC DNA]</scope>
</reference>
<keyword evidence="2" id="KW-1185">Reference proteome</keyword>
<evidence type="ECO:0000313" key="2">
    <source>
        <dbReference type="Proteomes" id="UP001057402"/>
    </source>
</evidence>